<dbReference type="Proteomes" id="UP000007266">
    <property type="component" value="Linkage group 2"/>
</dbReference>
<protein>
    <submittedName>
        <fullName evidence="1">Uncharacterized protein</fullName>
    </submittedName>
</protein>
<dbReference type="HOGENOM" id="CLU_2530390_0_0_1"/>
<name>D6W9K8_TRICA</name>
<accession>D6W9K8</accession>
<evidence type="ECO:0000313" key="1">
    <source>
        <dbReference type="EMBL" id="EEZ98507.1"/>
    </source>
</evidence>
<reference evidence="1 2" key="2">
    <citation type="journal article" date="2010" name="Nucleic Acids Res.">
        <title>BeetleBase in 2010: revisions to provide comprehensive genomic information for Tribolium castaneum.</title>
        <authorList>
            <person name="Kim H.S."/>
            <person name="Murphy T."/>
            <person name="Xia J."/>
            <person name="Caragea D."/>
            <person name="Park Y."/>
            <person name="Beeman R.W."/>
            <person name="Lorenzen M.D."/>
            <person name="Butcher S."/>
            <person name="Manak J.R."/>
            <person name="Brown S.J."/>
        </authorList>
    </citation>
    <scope>GENOME REANNOTATION</scope>
    <source>
        <strain evidence="1 2">Georgia GA2</strain>
    </source>
</reference>
<organism evidence="1 2">
    <name type="scientific">Tribolium castaneum</name>
    <name type="common">Red flour beetle</name>
    <dbReference type="NCBI Taxonomy" id="7070"/>
    <lineage>
        <taxon>Eukaryota</taxon>
        <taxon>Metazoa</taxon>
        <taxon>Ecdysozoa</taxon>
        <taxon>Arthropoda</taxon>
        <taxon>Hexapoda</taxon>
        <taxon>Insecta</taxon>
        <taxon>Pterygota</taxon>
        <taxon>Neoptera</taxon>
        <taxon>Endopterygota</taxon>
        <taxon>Coleoptera</taxon>
        <taxon>Polyphaga</taxon>
        <taxon>Cucujiformia</taxon>
        <taxon>Tenebrionidae</taxon>
        <taxon>Tenebrionidae incertae sedis</taxon>
        <taxon>Tribolium</taxon>
    </lineage>
</organism>
<proteinExistence type="predicted"/>
<evidence type="ECO:0000313" key="2">
    <source>
        <dbReference type="Proteomes" id="UP000007266"/>
    </source>
</evidence>
<sequence length="84" mass="9614">MKLHFGITLRFNRITPDVLDQALCLVPTMRIALEDLLTAFNAAIRLFDRRFITTNAKFKLRITAEELSRLVFFGPGETPIFACL</sequence>
<gene>
    <name evidence="1" type="primary">GLEAN_01008</name>
    <name evidence="1" type="ORF">TcasGA2_TC001008</name>
</gene>
<reference evidence="1 2" key="1">
    <citation type="journal article" date="2008" name="Nature">
        <title>The genome of the model beetle and pest Tribolium castaneum.</title>
        <authorList>
            <consortium name="Tribolium Genome Sequencing Consortium"/>
            <person name="Richards S."/>
            <person name="Gibbs R.A."/>
            <person name="Weinstock G.M."/>
            <person name="Brown S.J."/>
            <person name="Denell R."/>
            <person name="Beeman R.W."/>
            <person name="Gibbs R."/>
            <person name="Beeman R.W."/>
            <person name="Brown S.J."/>
            <person name="Bucher G."/>
            <person name="Friedrich M."/>
            <person name="Grimmelikhuijzen C.J."/>
            <person name="Klingler M."/>
            <person name="Lorenzen M."/>
            <person name="Richards S."/>
            <person name="Roth S."/>
            <person name="Schroder R."/>
            <person name="Tautz D."/>
            <person name="Zdobnov E.M."/>
            <person name="Muzny D."/>
            <person name="Gibbs R.A."/>
            <person name="Weinstock G.M."/>
            <person name="Attaway T."/>
            <person name="Bell S."/>
            <person name="Buhay C.J."/>
            <person name="Chandrabose M.N."/>
            <person name="Chavez D."/>
            <person name="Clerk-Blankenburg K.P."/>
            <person name="Cree A."/>
            <person name="Dao M."/>
            <person name="Davis C."/>
            <person name="Chacko J."/>
            <person name="Dinh H."/>
            <person name="Dugan-Rocha S."/>
            <person name="Fowler G."/>
            <person name="Garner T.T."/>
            <person name="Garnes J."/>
            <person name="Gnirke A."/>
            <person name="Hawes A."/>
            <person name="Hernandez J."/>
            <person name="Hines S."/>
            <person name="Holder M."/>
            <person name="Hume J."/>
            <person name="Jhangiani S.N."/>
            <person name="Joshi V."/>
            <person name="Khan Z.M."/>
            <person name="Jackson L."/>
            <person name="Kovar C."/>
            <person name="Kowis A."/>
            <person name="Lee S."/>
            <person name="Lewis L.R."/>
            <person name="Margolis J."/>
            <person name="Morgan M."/>
            <person name="Nazareth L.V."/>
            <person name="Nguyen N."/>
            <person name="Okwuonu G."/>
            <person name="Parker D."/>
            <person name="Richards S."/>
            <person name="Ruiz S.J."/>
            <person name="Santibanez J."/>
            <person name="Savard J."/>
            <person name="Scherer S.E."/>
            <person name="Schneider B."/>
            <person name="Sodergren E."/>
            <person name="Tautz D."/>
            <person name="Vattahil S."/>
            <person name="Villasana D."/>
            <person name="White C.S."/>
            <person name="Wright R."/>
            <person name="Park Y."/>
            <person name="Beeman R.W."/>
            <person name="Lord J."/>
            <person name="Oppert B."/>
            <person name="Lorenzen M."/>
            <person name="Brown S."/>
            <person name="Wang L."/>
            <person name="Savard J."/>
            <person name="Tautz D."/>
            <person name="Richards S."/>
            <person name="Weinstock G."/>
            <person name="Gibbs R.A."/>
            <person name="Liu Y."/>
            <person name="Worley K."/>
            <person name="Weinstock G."/>
            <person name="Elsik C.G."/>
            <person name="Reese J.T."/>
            <person name="Elhaik E."/>
            <person name="Landan G."/>
            <person name="Graur D."/>
            <person name="Arensburger P."/>
            <person name="Atkinson P."/>
            <person name="Beeman R.W."/>
            <person name="Beidler J."/>
            <person name="Brown S.J."/>
            <person name="Demuth J.P."/>
            <person name="Drury D.W."/>
            <person name="Du Y.Z."/>
            <person name="Fujiwara H."/>
            <person name="Lorenzen M."/>
            <person name="Maselli V."/>
            <person name="Osanai M."/>
            <person name="Park Y."/>
            <person name="Robertson H.M."/>
            <person name="Tu Z."/>
            <person name="Wang J.J."/>
            <person name="Wang S."/>
            <person name="Richards S."/>
            <person name="Song H."/>
            <person name="Zhang L."/>
            <person name="Sodergren E."/>
            <person name="Werner D."/>
            <person name="Stanke M."/>
            <person name="Morgenstern B."/>
            <person name="Solovyev V."/>
            <person name="Kosarev P."/>
            <person name="Brown G."/>
            <person name="Chen H.C."/>
            <person name="Ermolaeva O."/>
            <person name="Hlavina W."/>
            <person name="Kapustin Y."/>
            <person name="Kiryutin B."/>
            <person name="Kitts P."/>
            <person name="Maglott D."/>
            <person name="Pruitt K."/>
            <person name="Sapojnikov V."/>
            <person name="Souvorov A."/>
            <person name="Mackey A.J."/>
            <person name="Waterhouse R.M."/>
            <person name="Wyder S."/>
            <person name="Zdobnov E.M."/>
            <person name="Zdobnov E.M."/>
            <person name="Wyder S."/>
            <person name="Kriventseva E.V."/>
            <person name="Kadowaki T."/>
            <person name="Bork P."/>
            <person name="Aranda M."/>
            <person name="Bao R."/>
            <person name="Beermann A."/>
            <person name="Berns N."/>
            <person name="Bolognesi R."/>
            <person name="Bonneton F."/>
            <person name="Bopp D."/>
            <person name="Brown S.J."/>
            <person name="Bucher G."/>
            <person name="Butts T."/>
            <person name="Chaumot A."/>
            <person name="Denell R.E."/>
            <person name="Ferrier D.E."/>
            <person name="Friedrich M."/>
            <person name="Gordon C.M."/>
            <person name="Jindra M."/>
            <person name="Klingler M."/>
            <person name="Lan Q."/>
            <person name="Lattorff H.M."/>
            <person name="Laudet V."/>
            <person name="von Levetsow C."/>
            <person name="Liu Z."/>
            <person name="Lutz R."/>
            <person name="Lynch J.A."/>
            <person name="da Fonseca R.N."/>
            <person name="Posnien N."/>
            <person name="Reuter R."/>
            <person name="Roth S."/>
            <person name="Savard J."/>
            <person name="Schinko J.B."/>
            <person name="Schmitt C."/>
            <person name="Schoppmeier M."/>
            <person name="Schroder R."/>
            <person name="Shippy T.D."/>
            <person name="Simonnet F."/>
            <person name="Marques-Souza H."/>
            <person name="Tautz D."/>
            <person name="Tomoyasu Y."/>
            <person name="Trauner J."/>
            <person name="Van der Zee M."/>
            <person name="Vervoort M."/>
            <person name="Wittkopp N."/>
            <person name="Wimmer E.A."/>
            <person name="Yang X."/>
            <person name="Jones A.K."/>
            <person name="Sattelle D.B."/>
            <person name="Ebert P.R."/>
            <person name="Nelson D."/>
            <person name="Scott J.G."/>
            <person name="Beeman R.W."/>
            <person name="Muthukrishnan S."/>
            <person name="Kramer K.J."/>
            <person name="Arakane Y."/>
            <person name="Beeman R.W."/>
            <person name="Zhu Q."/>
            <person name="Hogenkamp D."/>
            <person name="Dixit R."/>
            <person name="Oppert B."/>
            <person name="Jiang H."/>
            <person name="Zou Z."/>
            <person name="Marshall J."/>
            <person name="Elpidina E."/>
            <person name="Vinokurov K."/>
            <person name="Oppert C."/>
            <person name="Zou Z."/>
            <person name="Evans J."/>
            <person name="Lu Z."/>
            <person name="Zhao P."/>
            <person name="Sumathipala N."/>
            <person name="Altincicek B."/>
            <person name="Vilcinskas A."/>
            <person name="Williams M."/>
            <person name="Hultmark D."/>
            <person name="Hetru C."/>
            <person name="Jiang H."/>
            <person name="Grimmelikhuijzen C.J."/>
            <person name="Hauser F."/>
            <person name="Cazzamali G."/>
            <person name="Williamson M."/>
            <person name="Park Y."/>
            <person name="Li B."/>
            <person name="Tanaka Y."/>
            <person name="Predel R."/>
            <person name="Neupert S."/>
            <person name="Schachtner J."/>
            <person name="Verleyen P."/>
            <person name="Raible F."/>
            <person name="Bork P."/>
            <person name="Friedrich M."/>
            <person name="Walden K.K."/>
            <person name="Robertson H.M."/>
            <person name="Angeli S."/>
            <person name="Foret S."/>
            <person name="Bucher G."/>
            <person name="Schuetz S."/>
            <person name="Maleszka R."/>
            <person name="Wimmer E.A."/>
            <person name="Beeman R.W."/>
            <person name="Lorenzen M."/>
            <person name="Tomoyasu Y."/>
            <person name="Miller S.C."/>
            <person name="Grossmann D."/>
            <person name="Bucher G."/>
        </authorList>
    </citation>
    <scope>NUCLEOTIDE SEQUENCE [LARGE SCALE GENOMIC DNA]</scope>
    <source>
        <strain evidence="1 2">Georgia GA2</strain>
    </source>
</reference>
<dbReference type="EMBL" id="KQ971312">
    <property type="protein sequence ID" value="EEZ98507.1"/>
    <property type="molecule type" value="Genomic_DNA"/>
</dbReference>
<dbReference type="AlphaFoldDB" id="D6W9K8"/>
<keyword evidence="2" id="KW-1185">Reference proteome</keyword>